<proteinExistence type="predicted"/>
<evidence type="ECO:0000256" key="1">
    <source>
        <dbReference type="ARBA" id="ARBA00004606"/>
    </source>
</evidence>
<gene>
    <name evidence="7" type="primary">LOC104590582</name>
</gene>
<organism evidence="6 7">
    <name type="scientific">Nelumbo nucifera</name>
    <name type="common">Sacred lotus</name>
    <dbReference type="NCBI Taxonomy" id="4432"/>
    <lineage>
        <taxon>Eukaryota</taxon>
        <taxon>Viridiplantae</taxon>
        <taxon>Streptophyta</taxon>
        <taxon>Embryophyta</taxon>
        <taxon>Tracheophyta</taxon>
        <taxon>Spermatophyta</taxon>
        <taxon>Magnoliopsida</taxon>
        <taxon>Proteales</taxon>
        <taxon>Nelumbonaceae</taxon>
        <taxon>Nelumbo</taxon>
    </lineage>
</organism>
<reference evidence="7" key="1">
    <citation type="submission" date="2025-08" db="UniProtKB">
        <authorList>
            <consortium name="RefSeq"/>
        </authorList>
    </citation>
    <scope>IDENTIFICATION</scope>
</reference>
<dbReference type="eggNOG" id="ENOG502QVBI">
    <property type="taxonomic scope" value="Eukaryota"/>
</dbReference>
<dbReference type="SUPFAM" id="SSF101447">
    <property type="entry name" value="Formin homology 2 domain (FH2 domain)"/>
    <property type="match status" value="1"/>
</dbReference>
<dbReference type="RefSeq" id="XP_010247600.1">
    <property type="nucleotide sequence ID" value="XM_010249298.1"/>
</dbReference>
<sequence length="382" mass="43415">MISPTPSSLCYAIVLCFPLILFFATTTARHTNLLNLFLLTNYNGKIIMYPPSPPPPPPPPPPPEGDDELFRVASQVNPNPEPTSARKKIAFMFLTTTPLPLAPLWEHYFHQNQTKQQPRKQKPEALFNIYIHADPSYAYDPPFRGVFSGRVIYSKPTQRGSPTLISSARRLLAHALLHDSTNAMFALLSSTCIPLHSFAFTYNALLQSNQSFIEILKDEPGIYDRYMARGADVMMPEVPFESFRVGSQFFILTRRHARLVVQDERLWAKFKLPCISPQICYPEEHYFSTLLSMEDSLGCVPATLTNVNWRWSQGGHPHTYGASEVGSELIISLRRDRLRYGNGGDWNSSETVRNHTFLFARKFPPESLEMLMSLASDVIFRE</sequence>
<evidence type="ECO:0000313" key="7">
    <source>
        <dbReference type="RefSeq" id="XP_010247600.1"/>
    </source>
</evidence>
<keyword evidence="5" id="KW-0325">Glycoprotein</keyword>
<dbReference type="PANTHER" id="PTHR31042:SF60">
    <property type="entry name" value="CORE-2_I-BRANCHING BETA-1,6-N-ACETYLGLUCOSAMINYLTRANSFERASE FAMILY PROTEIN"/>
    <property type="match status" value="1"/>
</dbReference>
<dbReference type="AlphaFoldDB" id="A0A1U7Z966"/>
<comment type="subcellular location">
    <subcellularLocation>
        <location evidence="1">Membrane</location>
        <topology evidence="1">Single-pass type II membrane protein</topology>
    </subcellularLocation>
</comment>
<dbReference type="InterPro" id="IPR003406">
    <property type="entry name" value="Glyco_trans_14"/>
</dbReference>
<keyword evidence="2" id="KW-0328">Glycosyltransferase</keyword>
<keyword evidence="4" id="KW-0472">Membrane</keyword>
<evidence type="ECO:0000256" key="5">
    <source>
        <dbReference type="ARBA" id="ARBA00023180"/>
    </source>
</evidence>
<dbReference type="Proteomes" id="UP000189703">
    <property type="component" value="Unplaced"/>
</dbReference>
<keyword evidence="3" id="KW-0808">Transferase</keyword>
<dbReference type="GO" id="GO:0016020">
    <property type="term" value="C:membrane"/>
    <property type="evidence" value="ECO:0007669"/>
    <property type="project" value="UniProtKB-SubCell"/>
</dbReference>
<name>A0A1U7Z966_NELNU</name>
<evidence type="ECO:0000256" key="4">
    <source>
        <dbReference type="ARBA" id="ARBA00023136"/>
    </source>
</evidence>
<dbReference type="KEGG" id="nnu:104590582"/>
<dbReference type="InterPro" id="IPR044174">
    <property type="entry name" value="BC10-like"/>
</dbReference>
<accession>A0A1U7Z966</accession>
<dbReference type="Pfam" id="PF02485">
    <property type="entry name" value="Branch"/>
    <property type="match status" value="1"/>
</dbReference>
<evidence type="ECO:0000313" key="6">
    <source>
        <dbReference type="Proteomes" id="UP000189703"/>
    </source>
</evidence>
<evidence type="ECO:0000256" key="2">
    <source>
        <dbReference type="ARBA" id="ARBA00022676"/>
    </source>
</evidence>
<dbReference type="OrthoDB" id="191334at2759"/>
<evidence type="ECO:0000256" key="3">
    <source>
        <dbReference type="ARBA" id="ARBA00022679"/>
    </source>
</evidence>
<dbReference type="OMA" id="HVDPTQK"/>
<dbReference type="PANTHER" id="PTHR31042">
    <property type="entry name" value="CORE-2/I-BRANCHING BETA-1,6-N-ACETYLGLUCOSAMINYLTRANSFERASE FAMILY PROTEIN-RELATED"/>
    <property type="match status" value="1"/>
</dbReference>
<dbReference type="GeneID" id="104590582"/>
<keyword evidence="6" id="KW-1185">Reference proteome</keyword>
<dbReference type="GO" id="GO:0016757">
    <property type="term" value="F:glycosyltransferase activity"/>
    <property type="evidence" value="ECO:0007669"/>
    <property type="project" value="UniProtKB-KW"/>
</dbReference>
<protein>
    <submittedName>
        <fullName evidence="7">Uncharacterized protein LOC104590582</fullName>
    </submittedName>
</protein>